<dbReference type="Proteomes" id="UP000244943">
    <property type="component" value="Chromosome I"/>
</dbReference>
<protein>
    <submittedName>
        <fullName evidence="1">Conjugal transfer protein</fullName>
    </submittedName>
</protein>
<name>A0A2U3QPI5_ORITS</name>
<proteinExistence type="predicted"/>
<evidence type="ECO:0000313" key="2">
    <source>
        <dbReference type="Proteomes" id="UP000244943"/>
    </source>
</evidence>
<gene>
    <name evidence="1" type="primary">TrbL</name>
    <name evidence="1" type="synonym">VirB6|trbG</name>
    <name evidence="1" type="synonym">virB9</name>
    <name evidence="1" type="ORF">UT76HP_00115</name>
</gene>
<dbReference type="EMBL" id="LS398552">
    <property type="protein sequence ID" value="SPR02893.1"/>
    <property type="molecule type" value="Genomic_DNA"/>
</dbReference>
<dbReference type="AlphaFoldDB" id="A0A2U3QPI5"/>
<accession>A0A2U3QPI5</accession>
<organism evidence="1 2">
    <name type="scientific">Orientia tsutsugamushi</name>
    <name type="common">Rickettsia tsutsugamushi</name>
    <dbReference type="NCBI Taxonomy" id="784"/>
    <lineage>
        <taxon>Bacteria</taxon>
        <taxon>Pseudomonadati</taxon>
        <taxon>Pseudomonadota</taxon>
        <taxon>Alphaproteobacteria</taxon>
        <taxon>Rickettsiales</taxon>
        <taxon>Rickettsiaceae</taxon>
        <taxon>Rickettsieae</taxon>
        <taxon>Orientia</taxon>
    </lineage>
</organism>
<sequence length="52" mass="5568">MEGWLICEDGRSGIKGIVVDKSSNIASMVALNGVFSNIAKFLQAKAIKPDML</sequence>
<reference evidence="2" key="1">
    <citation type="submission" date="2018-03" db="EMBL/GenBank/DDBJ databases">
        <authorList>
            <person name="Batty M. E."/>
            <person name="Batty M E."/>
        </authorList>
    </citation>
    <scope>NUCLEOTIDE SEQUENCE [LARGE SCALE GENOMIC DNA]</scope>
</reference>
<evidence type="ECO:0000313" key="1">
    <source>
        <dbReference type="EMBL" id="SPR02893.1"/>
    </source>
</evidence>